<organism evidence="6 7">
    <name type="scientific">Paragonimus heterotremus</name>
    <dbReference type="NCBI Taxonomy" id="100268"/>
    <lineage>
        <taxon>Eukaryota</taxon>
        <taxon>Metazoa</taxon>
        <taxon>Spiralia</taxon>
        <taxon>Lophotrochozoa</taxon>
        <taxon>Platyhelminthes</taxon>
        <taxon>Trematoda</taxon>
        <taxon>Digenea</taxon>
        <taxon>Plagiorchiida</taxon>
        <taxon>Troglotremata</taxon>
        <taxon>Troglotrematidae</taxon>
        <taxon>Paragonimus</taxon>
    </lineage>
</organism>
<dbReference type="Proteomes" id="UP000748531">
    <property type="component" value="Unassembled WGS sequence"/>
</dbReference>
<accession>A0A8J4T1L1</accession>
<evidence type="ECO:0000256" key="2">
    <source>
        <dbReference type="ARBA" id="ARBA00004496"/>
    </source>
</evidence>
<evidence type="ECO:0008006" key="8">
    <source>
        <dbReference type="Google" id="ProtNLM"/>
    </source>
</evidence>
<evidence type="ECO:0000313" key="6">
    <source>
        <dbReference type="EMBL" id="KAF5395159.1"/>
    </source>
</evidence>
<protein>
    <recommendedName>
        <fullName evidence="8">SIMPL domain-containing protein</fullName>
    </recommendedName>
</protein>
<keyword evidence="4" id="KW-0963">Cytoplasm</keyword>
<reference evidence="6" key="1">
    <citation type="submission" date="2019-05" db="EMBL/GenBank/DDBJ databases">
        <title>Annotation for the trematode Paragonimus heterotremus.</title>
        <authorList>
            <person name="Choi Y.-J."/>
        </authorList>
    </citation>
    <scope>NUCLEOTIDE SEQUENCE</scope>
    <source>
        <strain evidence="6">LC</strain>
    </source>
</reference>
<dbReference type="GO" id="GO:0006955">
    <property type="term" value="P:immune response"/>
    <property type="evidence" value="ECO:0007669"/>
    <property type="project" value="InterPro"/>
</dbReference>
<evidence type="ECO:0000256" key="3">
    <source>
        <dbReference type="ARBA" id="ARBA00005509"/>
    </source>
</evidence>
<dbReference type="GO" id="GO:0005634">
    <property type="term" value="C:nucleus"/>
    <property type="evidence" value="ECO:0007669"/>
    <property type="project" value="UniProtKB-SubCell"/>
</dbReference>
<proteinExistence type="inferred from homology"/>
<dbReference type="GO" id="GO:0043123">
    <property type="term" value="P:positive regulation of canonical NF-kappaB signal transduction"/>
    <property type="evidence" value="ECO:0007669"/>
    <property type="project" value="InterPro"/>
</dbReference>
<dbReference type="EMBL" id="LUCH01017257">
    <property type="protein sequence ID" value="KAF5395159.1"/>
    <property type="molecule type" value="Genomic_DNA"/>
</dbReference>
<dbReference type="AlphaFoldDB" id="A0A8J4T1L1"/>
<dbReference type="Pfam" id="PF04402">
    <property type="entry name" value="SIMPL"/>
    <property type="match status" value="1"/>
</dbReference>
<keyword evidence="5" id="KW-0539">Nucleus</keyword>
<evidence type="ECO:0000256" key="4">
    <source>
        <dbReference type="ARBA" id="ARBA00022490"/>
    </source>
</evidence>
<dbReference type="Gene3D" id="3.30.70.2970">
    <property type="entry name" value="Protein of unknown function (DUF541), domain 2"/>
    <property type="match status" value="1"/>
</dbReference>
<dbReference type="Gene3D" id="3.30.110.170">
    <property type="entry name" value="Protein of unknown function (DUF541), domain 1"/>
    <property type="match status" value="1"/>
</dbReference>
<comment type="similarity">
    <text evidence="3">Belongs to the IRAK1BP1 family.</text>
</comment>
<gene>
    <name evidence="6" type="ORF">PHET_06804</name>
</gene>
<dbReference type="OrthoDB" id="6240016at2759"/>
<evidence type="ECO:0000256" key="1">
    <source>
        <dbReference type="ARBA" id="ARBA00004123"/>
    </source>
</evidence>
<comment type="caution">
    <text evidence="6">The sequence shown here is derived from an EMBL/GenBank/DDBJ whole genome shotgun (WGS) entry which is preliminary data.</text>
</comment>
<sequence length="215" mass="24311">MTINNACNPGEVKVSGIGEISIFPDSCVLGFTIHASKATYELAESSVKKRAEYARQEIRNVHFEFIQISEHRDVRPCDKGYEATWGFELTCRNIEKANRLSLYLKSKLSSYFDIEPYFFFISEEKLTEYRKQAITQAVGDAKRKAELIASAFGQRIRGLVTVVESETTIKPVPESGEEPTVERTKLSGWGPAIRSAQRRICVRLDVTCALDNFSR</sequence>
<dbReference type="PANTHER" id="PTHR18842">
    <property type="entry name" value="INTERLEUKIN-1 RECEPTOR-ASSOCIATED KINASE 1-BINDING PROTEIN 1"/>
    <property type="match status" value="1"/>
</dbReference>
<name>A0A8J4T1L1_9TREM</name>
<evidence type="ECO:0000313" key="7">
    <source>
        <dbReference type="Proteomes" id="UP000748531"/>
    </source>
</evidence>
<keyword evidence="7" id="KW-1185">Reference proteome</keyword>
<dbReference type="InterPro" id="IPR007497">
    <property type="entry name" value="SIMPL/DUF541"/>
</dbReference>
<dbReference type="InterPro" id="IPR030312">
    <property type="entry name" value="IRAK1BP1"/>
</dbReference>
<dbReference type="GO" id="GO:0005737">
    <property type="term" value="C:cytoplasm"/>
    <property type="evidence" value="ECO:0007669"/>
    <property type="project" value="UniProtKB-SubCell"/>
</dbReference>
<comment type="subcellular location">
    <subcellularLocation>
        <location evidence="2">Cytoplasm</location>
    </subcellularLocation>
    <subcellularLocation>
        <location evidence="1">Nucleus</location>
    </subcellularLocation>
</comment>
<dbReference type="PANTHER" id="PTHR18842:SF2">
    <property type="entry name" value="INTERLEUKIN-1 RECEPTOR-ASSOCIATED KINASE 1-BINDING PROTEIN 1"/>
    <property type="match status" value="1"/>
</dbReference>
<evidence type="ECO:0000256" key="5">
    <source>
        <dbReference type="ARBA" id="ARBA00023242"/>
    </source>
</evidence>